<dbReference type="PRINTS" id="PR02008">
    <property type="entry name" value="RCMTFAMILY"/>
</dbReference>
<evidence type="ECO:0000256" key="2">
    <source>
        <dbReference type="ARBA" id="ARBA00004496"/>
    </source>
</evidence>
<dbReference type="NCBIfam" id="TIGR00563">
    <property type="entry name" value="rsmB"/>
    <property type="match status" value="1"/>
</dbReference>
<evidence type="ECO:0000256" key="10">
    <source>
        <dbReference type="ARBA" id="ARBA00030399"/>
    </source>
</evidence>
<feature type="binding site" evidence="13">
    <location>
        <position position="276"/>
    </location>
    <ligand>
        <name>S-adenosyl-L-methionine</name>
        <dbReference type="ChEBI" id="CHEBI:59789"/>
    </ligand>
</feature>
<dbReference type="Proteomes" id="UP000242733">
    <property type="component" value="Unassembled WGS sequence"/>
</dbReference>
<feature type="domain" description="SAM-dependent MTase RsmB/NOP-type" evidence="14">
    <location>
        <begin position="163"/>
        <end position="431"/>
    </location>
</feature>
<evidence type="ECO:0000313" key="15">
    <source>
        <dbReference type="EMBL" id="PIE20420.1"/>
    </source>
</evidence>
<comment type="caution">
    <text evidence="15">The sequence shown here is derived from an EMBL/GenBank/DDBJ whole genome shotgun (WGS) entry which is preliminary data.</text>
</comment>
<dbReference type="GO" id="GO:0005737">
    <property type="term" value="C:cytoplasm"/>
    <property type="evidence" value="ECO:0007669"/>
    <property type="project" value="UniProtKB-SubCell"/>
</dbReference>
<evidence type="ECO:0000256" key="6">
    <source>
        <dbReference type="ARBA" id="ARBA00022603"/>
    </source>
</evidence>
<dbReference type="PANTHER" id="PTHR22807">
    <property type="entry name" value="NOP2 YEAST -RELATED NOL1/NOP2/FMU SUN DOMAIN-CONTAINING"/>
    <property type="match status" value="1"/>
</dbReference>
<feature type="binding site" evidence="13">
    <location>
        <position position="320"/>
    </location>
    <ligand>
        <name>S-adenosyl-L-methionine</name>
        <dbReference type="ChEBI" id="CHEBI:59789"/>
    </ligand>
</feature>
<sequence length="432" mass="49051">MSHNIRTLAARALAPLLQNKGSLTTKFTAIERHCPADDRALLRELCYGTLRFYPQLNKILSRLQNHPFKHRDTDVRALALVGLYQIQHTRIPAHAAIYETVEACKELKKSNAVKLLNAILRRFQREQADIIAPLSSDEVYRYNHPEWMIAKLKNNWPEHWQAILAANNEQAPLTLRVNRRSSSREEFQQQLDPIVASEQTQYSAHGLRLAHSVNVELLPGYQTGAFSVQDEAAQLAAELLDLQPGQNVLDACAAPGGKLSHILEAEPRLGRVEAVELESKRAERISENLARLRLHATLHIGDAAEQAWWDGTEYDRILLDAPCSATGVIRKNPDIKYLRKGEDIHALAQIQADILQNCWAMLKPGGKLLYATCSIFPQENERQIQRFIRHNTDAQHLPIEAEWGLERAFGRQLFPQKDGHDGFYYALLEKTE</sequence>
<organism evidence="15 16">
    <name type="scientific">Neptuniibacter caesariensis</name>
    <dbReference type="NCBI Taxonomy" id="207954"/>
    <lineage>
        <taxon>Bacteria</taxon>
        <taxon>Pseudomonadati</taxon>
        <taxon>Pseudomonadota</taxon>
        <taxon>Gammaproteobacteria</taxon>
        <taxon>Oceanospirillales</taxon>
        <taxon>Oceanospirillaceae</taxon>
        <taxon>Neptuniibacter</taxon>
    </lineage>
</organism>
<dbReference type="Pfam" id="PF22458">
    <property type="entry name" value="RsmF-B_ferredox"/>
    <property type="match status" value="1"/>
</dbReference>
<comment type="subcellular location">
    <subcellularLocation>
        <location evidence="2">Cytoplasm</location>
    </subcellularLocation>
</comment>
<dbReference type="Gene3D" id="1.10.287.730">
    <property type="entry name" value="Helix hairpin bin"/>
    <property type="match status" value="1"/>
</dbReference>
<feature type="active site" description="Nucleophile" evidence="13">
    <location>
        <position position="373"/>
    </location>
</feature>
<dbReference type="Pfam" id="PF01189">
    <property type="entry name" value="Methyltr_RsmB-F"/>
    <property type="match status" value="1"/>
</dbReference>
<keyword evidence="9 13" id="KW-0694">RNA-binding</keyword>
<keyword evidence="8 13" id="KW-0949">S-adenosyl-L-methionine</keyword>
<dbReference type="InterPro" id="IPR035926">
    <property type="entry name" value="NusB-like_sf"/>
</dbReference>
<dbReference type="Pfam" id="PF01029">
    <property type="entry name" value="NusB"/>
    <property type="match status" value="1"/>
</dbReference>
<dbReference type="SUPFAM" id="SSF53335">
    <property type="entry name" value="S-adenosyl-L-methionine-dependent methyltransferases"/>
    <property type="match status" value="1"/>
</dbReference>
<dbReference type="NCBIfam" id="NF011494">
    <property type="entry name" value="PRK14902.1"/>
    <property type="match status" value="1"/>
</dbReference>
<dbReference type="Gene3D" id="1.10.940.10">
    <property type="entry name" value="NusB-like"/>
    <property type="match status" value="1"/>
</dbReference>
<dbReference type="GO" id="GO:0006355">
    <property type="term" value="P:regulation of DNA-templated transcription"/>
    <property type="evidence" value="ECO:0007669"/>
    <property type="project" value="InterPro"/>
</dbReference>
<dbReference type="FunFam" id="3.40.50.150:FF:000022">
    <property type="entry name" value="Ribosomal RNA small subunit methyltransferase B"/>
    <property type="match status" value="1"/>
</dbReference>
<dbReference type="InterPro" id="IPR054728">
    <property type="entry name" value="RsmB-like_ferredoxin"/>
</dbReference>
<evidence type="ECO:0000256" key="11">
    <source>
        <dbReference type="ARBA" id="ARBA00031088"/>
    </source>
</evidence>
<comment type="similarity">
    <text evidence="13">Belongs to the class I-like SAM-binding methyltransferase superfamily. RsmB/NOP family.</text>
</comment>
<dbReference type="InterPro" id="IPR049560">
    <property type="entry name" value="MeTrfase_RsmB-F_NOP2_cat"/>
</dbReference>
<feature type="binding site" evidence="13">
    <location>
        <begin position="252"/>
        <end position="258"/>
    </location>
    <ligand>
        <name>S-adenosyl-L-methionine</name>
        <dbReference type="ChEBI" id="CHEBI:59789"/>
    </ligand>
</feature>
<feature type="binding site" evidence="13">
    <location>
        <position position="302"/>
    </location>
    <ligand>
        <name>S-adenosyl-L-methionine</name>
        <dbReference type="ChEBI" id="CHEBI:59789"/>
    </ligand>
</feature>
<comment type="function">
    <text evidence="1">Specifically methylates the cytosine at position 967 (m5C967) of 16S rRNA.</text>
</comment>
<dbReference type="AlphaFoldDB" id="A0A2G6JAM2"/>
<evidence type="ECO:0000259" key="14">
    <source>
        <dbReference type="PROSITE" id="PS51686"/>
    </source>
</evidence>
<dbReference type="GO" id="GO:0008649">
    <property type="term" value="F:rRNA methyltransferase activity"/>
    <property type="evidence" value="ECO:0007669"/>
    <property type="project" value="InterPro"/>
</dbReference>
<dbReference type="EC" id="2.1.1.176" evidence="3"/>
<protein>
    <recommendedName>
        <fullName evidence="3">16S rRNA (cytosine(967)-C(5))-methyltransferase</fullName>
        <ecNumber evidence="3">2.1.1.176</ecNumber>
    </recommendedName>
    <alternativeName>
        <fullName evidence="10">16S rRNA m5C967 methyltransferase</fullName>
    </alternativeName>
    <alternativeName>
        <fullName evidence="11">rRNA (cytosine-C(5)-)-methyltransferase RsmB</fullName>
    </alternativeName>
</protein>
<dbReference type="EMBL" id="PDSG01000007">
    <property type="protein sequence ID" value="PIE20420.1"/>
    <property type="molecule type" value="Genomic_DNA"/>
</dbReference>
<proteinExistence type="inferred from homology"/>
<dbReference type="PANTHER" id="PTHR22807:SF61">
    <property type="entry name" value="NOL1_NOP2_SUN FAMILY PROTEIN _ ANTITERMINATION NUSB DOMAIN-CONTAINING PROTEIN"/>
    <property type="match status" value="1"/>
</dbReference>
<keyword evidence="5" id="KW-0698">rRNA processing</keyword>
<keyword evidence="6 13" id="KW-0489">Methyltransferase</keyword>
<dbReference type="InterPro" id="IPR001678">
    <property type="entry name" value="MeTrfase_RsmB-F_NOP2_dom"/>
</dbReference>
<keyword evidence="7 13" id="KW-0808">Transferase</keyword>
<accession>A0A2G6JAM2</accession>
<name>A0A2G6JAM2_NEPCE</name>
<evidence type="ECO:0000256" key="13">
    <source>
        <dbReference type="PROSITE-ProRule" id="PRU01023"/>
    </source>
</evidence>
<dbReference type="Gene3D" id="3.30.70.1170">
    <property type="entry name" value="Sun protein, domain 3"/>
    <property type="match status" value="1"/>
</dbReference>
<evidence type="ECO:0000256" key="8">
    <source>
        <dbReference type="ARBA" id="ARBA00022691"/>
    </source>
</evidence>
<evidence type="ECO:0000256" key="12">
    <source>
        <dbReference type="ARBA" id="ARBA00047283"/>
    </source>
</evidence>
<evidence type="ECO:0000256" key="4">
    <source>
        <dbReference type="ARBA" id="ARBA00022490"/>
    </source>
</evidence>
<evidence type="ECO:0000256" key="9">
    <source>
        <dbReference type="ARBA" id="ARBA00022884"/>
    </source>
</evidence>
<dbReference type="GO" id="GO:0003723">
    <property type="term" value="F:RNA binding"/>
    <property type="evidence" value="ECO:0007669"/>
    <property type="project" value="UniProtKB-UniRule"/>
</dbReference>
<evidence type="ECO:0000256" key="1">
    <source>
        <dbReference type="ARBA" id="ARBA00002724"/>
    </source>
</evidence>
<dbReference type="PROSITE" id="PS51686">
    <property type="entry name" value="SAM_MT_RSMB_NOP"/>
    <property type="match status" value="1"/>
</dbReference>
<reference evidence="15 16" key="1">
    <citation type="submission" date="2017-10" db="EMBL/GenBank/DDBJ databases">
        <title>Novel microbial diversity and functional potential in the marine mammal oral microbiome.</title>
        <authorList>
            <person name="Dudek N.K."/>
            <person name="Sun C.L."/>
            <person name="Burstein D."/>
            <person name="Kantor R.S."/>
            <person name="Aliaga Goltsman D.S."/>
            <person name="Bik E.M."/>
            <person name="Thomas B.C."/>
            <person name="Banfield J.F."/>
            <person name="Relman D.A."/>
        </authorList>
    </citation>
    <scope>NUCLEOTIDE SEQUENCE [LARGE SCALE GENOMIC DNA]</scope>
    <source>
        <strain evidence="15">DOLJORAL78_49_30</strain>
    </source>
</reference>
<dbReference type="InterPro" id="IPR023267">
    <property type="entry name" value="RCMT"/>
</dbReference>
<evidence type="ECO:0000256" key="3">
    <source>
        <dbReference type="ARBA" id="ARBA00012140"/>
    </source>
</evidence>
<gene>
    <name evidence="15" type="ORF">CSA61_02025</name>
</gene>
<dbReference type="SUPFAM" id="SSF48013">
    <property type="entry name" value="NusB-like"/>
    <property type="match status" value="1"/>
</dbReference>
<dbReference type="CDD" id="cd02440">
    <property type="entry name" value="AdoMet_MTases"/>
    <property type="match status" value="1"/>
</dbReference>
<dbReference type="InterPro" id="IPR006027">
    <property type="entry name" value="NusB_RsmB_TIM44"/>
</dbReference>
<evidence type="ECO:0000256" key="7">
    <source>
        <dbReference type="ARBA" id="ARBA00022679"/>
    </source>
</evidence>
<dbReference type="Gene3D" id="3.40.50.150">
    <property type="entry name" value="Vaccinia Virus protein VP39"/>
    <property type="match status" value="1"/>
</dbReference>
<dbReference type="InterPro" id="IPR004573">
    <property type="entry name" value="rRNA_ssu_MeTfrase_B"/>
</dbReference>
<dbReference type="InterPro" id="IPR029063">
    <property type="entry name" value="SAM-dependent_MTases_sf"/>
</dbReference>
<keyword evidence="4" id="KW-0963">Cytoplasm</keyword>
<dbReference type="NCBIfam" id="NF008149">
    <property type="entry name" value="PRK10901.1"/>
    <property type="match status" value="1"/>
</dbReference>
<evidence type="ECO:0000313" key="16">
    <source>
        <dbReference type="Proteomes" id="UP000242733"/>
    </source>
</evidence>
<evidence type="ECO:0000256" key="5">
    <source>
        <dbReference type="ARBA" id="ARBA00022552"/>
    </source>
</evidence>
<comment type="catalytic activity">
    <reaction evidence="12">
        <text>cytidine(967) in 16S rRNA + S-adenosyl-L-methionine = 5-methylcytidine(967) in 16S rRNA + S-adenosyl-L-homocysteine + H(+)</text>
        <dbReference type="Rhea" id="RHEA:42748"/>
        <dbReference type="Rhea" id="RHEA-COMP:10219"/>
        <dbReference type="Rhea" id="RHEA-COMP:10220"/>
        <dbReference type="ChEBI" id="CHEBI:15378"/>
        <dbReference type="ChEBI" id="CHEBI:57856"/>
        <dbReference type="ChEBI" id="CHEBI:59789"/>
        <dbReference type="ChEBI" id="CHEBI:74483"/>
        <dbReference type="ChEBI" id="CHEBI:82748"/>
        <dbReference type="EC" id="2.1.1.176"/>
    </reaction>
</comment>